<name>A0A9D2D1M7_9FIRM</name>
<feature type="domain" description="Isochorismatase-like" evidence="3">
    <location>
        <begin position="3"/>
        <end position="170"/>
    </location>
</feature>
<comment type="caution">
    <text evidence="4">The sequence shown here is derived from an EMBL/GenBank/DDBJ whole genome shotgun (WGS) entry which is preliminary data.</text>
</comment>
<protein>
    <submittedName>
        <fullName evidence="4">Cysteine hydrolase</fullName>
    </submittedName>
</protein>
<dbReference type="Proteomes" id="UP000824024">
    <property type="component" value="Unassembled WGS sequence"/>
</dbReference>
<dbReference type="PANTHER" id="PTHR43540:SF6">
    <property type="entry name" value="ISOCHORISMATASE-LIKE DOMAIN-CONTAINING PROTEIN"/>
    <property type="match status" value="1"/>
</dbReference>
<evidence type="ECO:0000313" key="5">
    <source>
        <dbReference type="Proteomes" id="UP000824024"/>
    </source>
</evidence>
<gene>
    <name evidence="4" type="ORF">IAA08_03170</name>
</gene>
<dbReference type="SUPFAM" id="SSF52499">
    <property type="entry name" value="Isochorismatase-like hydrolases"/>
    <property type="match status" value="1"/>
</dbReference>
<reference evidence="4" key="2">
    <citation type="submission" date="2021-04" db="EMBL/GenBank/DDBJ databases">
        <authorList>
            <person name="Gilroy R."/>
        </authorList>
    </citation>
    <scope>NUCLEOTIDE SEQUENCE</scope>
    <source>
        <strain evidence="4">CHK192-9172</strain>
    </source>
</reference>
<keyword evidence="2 4" id="KW-0378">Hydrolase</keyword>
<dbReference type="GO" id="GO:0016787">
    <property type="term" value="F:hydrolase activity"/>
    <property type="evidence" value="ECO:0007669"/>
    <property type="project" value="UniProtKB-KW"/>
</dbReference>
<dbReference type="Gene3D" id="3.40.50.850">
    <property type="entry name" value="Isochorismatase-like"/>
    <property type="match status" value="1"/>
</dbReference>
<dbReference type="InterPro" id="IPR000868">
    <property type="entry name" value="Isochorismatase-like_dom"/>
</dbReference>
<dbReference type="InterPro" id="IPR036380">
    <property type="entry name" value="Isochorismatase-like_sf"/>
</dbReference>
<dbReference type="CDD" id="cd00431">
    <property type="entry name" value="cysteine_hydrolases"/>
    <property type="match status" value="1"/>
</dbReference>
<accession>A0A9D2D1M7</accession>
<reference evidence="4" key="1">
    <citation type="journal article" date="2021" name="PeerJ">
        <title>Extensive microbial diversity within the chicken gut microbiome revealed by metagenomics and culture.</title>
        <authorList>
            <person name="Gilroy R."/>
            <person name="Ravi A."/>
            <person name="Getino M."/>
            <person name="Pursley I."/>
            <person name="Horton D.L."/>
            <person name="Alikhan N.F."/>
            <person name="Baker D."/>
            <person name="Gharbi K."/>
            <person name="Hall N."/>
            <person name="Watson M."/>
            <person name="Adriaenssens E.M."/>
            <person name="Foster-Nyarko E."/>
            <person name="Jarju S."/>
            <person name="Secka A."/>
            <person name="Antonio M."/>
            <person name="Oren A."/>
            <person name="Chaudhuri R.R."/>
            <person name="La Ragione R."/>
            <person name="Hildebrand F."/>
            <person name="Pallen M.J."/>
        </authorList>
    </citation>
    <scope>NUCLEOTIDE SEQUENCE</scope>
    <source>
        <strain evidence="4">CHK192-9172</strain>
    </source>
</reference>
<dbReference type="InterPro" id="IPR050272">
    <property type="entry name" value="Isochorismatase-like_hydrls"/>
</dbReference>
<dbReference type="EMBL" id="DXCH01000087">
    <property type="protein sequence ID" value="HIZ06922.1"/>
    <property type="molecule type" value="Genomic_DNA"/>
</dbReference>
<evidence type="ECO:0000313" key="4">
    <source>
        <dbReference type="EMBL" id="HIZ06922.1"/>
    </source>
</evidence>
<organism evidence="4 5">
    <name type="scientific">Candidatus Eubacterium avistercoris</name>
    <dbReference type="NCBI Taxonomy" id="2838567"/>
    <lineage>
        <taxon>Bacteria</taxon>
        <taxon>Bacillati</taxon>
        <taxon>Bacillota</taxon>
        <taxon>Clostridia</taxon>
        <taxon>Eubacteriales</taxon>
        <taxon>Eubacteriaceae</taxon>
        <taxon>Eubacterium</taxon>
    </lineage>
</organism>
<dbReference type="Pfam" id="PF00857">
    <property type="entry name" value="Isochorismatase"/>
    <property type="match status" value="1"/>
</dbReference>
<sequence>MKVLVAVDLQKDFVTGSLGTEEARAIVSAAAEKIRTFDGLVLFTRDTHGEDYLSTQEGRRLPVPHCIRNTEGWQLVGELDSPPEEKIFDKPAFGSVKLGEFLRDLHLSTPLESVTLVGLCTDICVISNAMLLKAFLPETEIIVDASCCAGVTFESHKRALETMAQCQITVENMPA</sequence>
<evidence type="ECO:0000256" key="1">
    <source>
        <dbReference type="ARBA" id="ARBA00006336"/>
    </source>
</evidence>
<dbReference type="PANTHER" id="PTHR43540">
    <property type="entry name" value="PEROXYUREIDOACRYLATE/UREIDOACRYLATE AMIDOHYDROLASE-RELATED"/>
    <property type="match status" value="1"/>
</dbReference>
<dbReference type="AlphaFoldDB" id="A0A9D2D1M7"/>
<evidence type="ECO:0000259" key="3">
    <source>
        <dbReference type="Pfam" id="PF00857"/>
    </source>
</evidence>
<comment type="similarity">
    <text evidence="1">Belongs to the isochorismatase family.</text>
</comment>
<proteinExistence type="inferred from homology"/>
<evidence type="ECO:0000256" key="2">
    <source>
        <dbReference type="ARBA" id="ARBA00022801"/>
    </source>
</evidence>